<evidence type="ECO:0000313" key="3">
    <source>
        <dbReference type="Proteomes" id="UP000735302"/>
    </source>
</evidence>
<accession>A0AAV4DZ16</accession>
<comment type="caution">
    <text evidence="2">The sequence shown here is derived from an EMBL/GenBank/DDBJ whole genome shotgun (WGS) entry which is preliminary data.</text>
</comment>
<dbReference type="Proteomes" id="UP000735302">
    <property type="component" value="Unassembled WGS sequence"/>
</dbReference>
<proteinExistence type="predicted"/>
<evidence type="ECO:0000256" key="1">
    <source>
        <dbReference type="SAM" id="MobiDB-lite"/>
    </source>
</evidence>
<name>A0AAV4DZ16_9GAST</name>
<feature type="region of interest" description="Disordered" evidence="1">
    <location>
        <begin position="113"/>
        <end position="142"/>
    </location>
</feature>
<sequence length="192" mass="21418">MVTIYPVGDDDNGDYDLRWRRMRHSTPQVHRTSSVTVVEESTNCRNTRQFLSLSHKFSLEINNSLPPLALAHARTFRGMYPCVHYCIEMVSSKKGVPIARRRIPYHPAGSDLAEAIHGPQQGDLSLSGLPSGKNANGGAQTPDRRILADLRADSLATVPTTPLWDHRRHPSPLNRGFDGSNSKIRMDPFLPL</sequence>
<feature type="region of interest" description="Disordered" evidence="1">
    <location>
        <begin position="161"/>
        <end position="180"/>
    </location>
</feature>
<reference evidence="2 3" key="1">
    <citation type="journal article" date="2021" name="Elife">
        <title>Chloroplast acquisition without the gene transfer in kleptoplastic sea slugs, Plakobranchus ocellatus.</title>
        <authorList>
            <person name="Maeda T."/>
            <person name="Takahashi S."/>
            <person name="Yoshida T."/>
            <person name="Shimamura S."/>
            <person name="Takaki Y."/>
            <person name="Nagai Y."/>
            <person name="Toyoda A."/>
            <person name="Suzuki Y."/>
            <person name="Arimoto A."/>
            <person name="Ishii H."/>
            <person name="Satoh N."/>
            <person name="Nishiyama T."/>
            <person name="Hasebe M."/>
            <person name="Maruyama T."/>
            <person name="Minagawa J."/>
            <person name="Obokata J."/>
            <person name="Shigenobu S."/>
        </authorList>
    </citation>
    <scope>NUCLEOTIDE SEQUENCE [LARGE SCALE GENOMIC DNA]</scope>
</reference>
<dbReference type="EMBL" id="BLXT01008474">
    <property type="protein sequence ID" value="GFO49326.1"/>
    <property type="molecule type" value="Genomic_DNA"/>
</dbReference>
<gene>
    <name evidence="2" type="ORF">PoB_007583100</name>
</gene>
<dbReference type="AlphaFoldDB" id="A0AAV4DZ16"/>
<protein>
    <submittedName>
        <fullName evidence="2">Uncharacterized protein</fullName>
    </submittedName>
</protein>
<organism evidence="2 3">
    <name type="scientific">Plakobranchus ocellatus</name>
    <dbReference type="NCBI Taxonomy" id="259542"/>
    <lineage>
        <taxon>Eukaryota</taxon>
        <taxon>Metazoa</taxon>
        <taxon>Spiralia</taxon>
        <taxon>Lophotrochozoa</taxon>
        <taxon>Mollusca</taxon>
        <taxon>Gastropoda</taxon>
        <taxon>Heterobranchia</taxon>
        <taxon>Euthyneura</taxon>
        <taxon>Panpulmonata</taxon>
        <taxon>Sacoglossa</taxon>
        <taxon>Placobranchoidea</taxon>
        <taxon>Plakobranchidae</taxon>
        <taxon>Plakobranchus</taxon>
    </lineage>
</organism>
<evidence type="ECO:0000313" key="2">
    <source>
        <dbReference type="EMBL" id="GFO49326.1"/>
    </source>
</evidence>
<keyword evidence="3" id="KW-1185">Reference proteome</keyword>